<name>A0A4V6RH09_OPIFE</name>
<reference evidence="1 2" key="1">
    <citation type="journal article" date="2019" name="BMC Genomics">
        <title>New insights from Opisthorchis felineus genome: update on genomics of the epidemiologically important liver flukes.</title>
        <authorList>
            <person name="Ershov N.I."/>
            <person name="Mordvinov V.A."/>
            <person name="Prokhortchouk E.B."/>
            <person name="Pakharukova M.Y."/>
            <person name="Gunbin K.V."/>
            <person name="Ustyantsev K."/>
            <person name="Genaev M.A."/>
            <person name="Blinov A.G."/>
            <person name="Mazur A."/>
            <person name="Boulygina E."/>
            <person name="Tsygankova S."/>
            <person name="Khrameeva E."/>
            <person name="Chekanov N."/>
            <person name="Fan G."/>
            <person name="Xiao A."/>
            <person name="Zhang H."/>
            <person name="Xu X."/>
            <person name="Yang H."/>
            <person name="Solovyev V."/>
            <person name="Lee S.M."/>
            <person name="Liu X."/>
            <person name="Afonnikov D.A."/>
            <person name="Skryabin K.G."/>
        </authorList>
    </citation>
    <scope>NUCLEOTIDE SEQUENCE [LARGE SCALE GENOMIC DNA]</scope>
    <source>
        <strain evidence="1">AK-0245</strain>
        <tissue evidence="1">Whole organism</tissue>
    </source>
</reference>
<protein>
    <submittedName>
        <fullName evidence="1">Uncharacterized protein</fullName>
    </submittedName>
</protein>
<dbReference type="EMBL" id="SJOL01006430">
    <property type="protein sequence ID" value="TGZ67034.1"/>
    <property type="molecule type" value="Genomic_DNA"/>
</dbReference>
<keyword evidence="2" id="KW-1185">Reference proteome</keyword>
<evidence type="ECO:0000313" key="1">
    <source>
        <dbReference type="EMBL" id="TGZ67034.1"/>
    </source>
</evidence>
<dbReference type="Proteomes" id="UP000308267">
    <property type="component" value="Unassembled WGS sequence"/>
</dbReference>
<proteinExistence type="predicted"/>
<accession>A0A4V6RH09</accession>
<comment type="caution">
    <text evidence="1">The sequence shown here is derived from an EMBL/GenBank/DDBJ whole genome shotgun (WGS) entry which is preliminary data.</text>
</comment>
<gene>
    <name evidence="1" type="ORF">CRM22_005014</name>
</gene>
<evidence type="ECO:0000313" key="2">
    <source>
        <dbReference type="Proteomes" id="UP000308267"/>
    </source>
</evidence>
<dbReference type="AlphaFoldDB" id="A0A4V6RH09"/>
<sequence length="165" mass="18234">MVGQFGCSFCPTPPLSSSAQLTPSVPHRITAFCTRVCFHVFIPRLVPCSSFSSSRLPQSSFSLFCKQSQTKQVFLNSLPIRDHTSGRRCRHKRIDSNSLLPCSSGGNLLAATTPSFFLIVVNVVLRLPYVYVFVHTIFACHRLAGTGPAMYACVQAVQPETKHRE</sequence>
<organism evidence="1 2">
    <name type="scientific">Opisthorchis felineus</name>
    <dbReference type="NCBI Taxonomy" id="147828"/>
    <lineage>
        <taxon>Eukaryota</taxon>
        <taxon>Metazoa</taxon>
        <taxon>Spiralia</taxon>
        <taxon>Lophotrochozoa</taxon>
        <taxon>Platyhelminthes</taxon>
        <taxon>Trematoda</taxon>
        <taxon>Digenea</taxon>
        <taxon>Opisthorchiida</taxon>
        <taxon>Opisthorchiata</taxon>
        <taxon>Opisthorchiidae</taxon>
        <taxon>Opisthorchis</taxon>
    </lineage>
</organism>